<dbReference type="PANTHER" id="PTHR47328:SF1">
    <property type="entry name" value="RUTC FAMILY PROTEIN YOAB"/>
    <property type="match status" value="1"/>
</dbReference>
<protein>
    <submittedName>
        <fullName evidence="1">Endoribonuclease L-PSP family protein</fullName>
    </submittedName>
</protein>
<evidence type="ECO:0000313" key="2">
    <source>
        <dbReference type="Proteomes" id="UP000000248"/>
    </source>
</evidence>
<name>A5EX28_DICNV</name>
<dbReference type="RefSeq" id="WP_012031615.1">
    <property type="nucleotide sequence ID" value="NC_009446.1"/>
</dbReference>
<proteinExistence type="predicted"/>
<dbReference type="Proteomes" id="UP000000248">
    <property type="component" value="Chromosome"/>
</dbReference>
<sequence>MIEYIDPEARYSEAAIHNGLVYLSGQVPEDAKADITGQTQSVLKQIDALLKRCGSDKAHILEATVFIADMADFAAMNEVWEAWTEKNCAPPRACVQAQLAFPDWKLEVKLIAAQIQSA</sequence>
<dbReference type="InterPro" id="IPR035709">
    <property type="entry name" value="YoaB-like"/>
</dbReference>
<dbReference type="AlphaFoldDB" id="A5EX28"/>
<dbReference type="InterPro" id="IPR006175">
    <property type="entry name" value="YjgF/YER057c/UK114"/>
</dbReference>
<keyword evidence="2" id="KW-1185">Reference proteome</keyword>
<dbReference type="OrthoDB" id="6899345at2"/>
<reference evidence="1 2" key="1">
    <citation type="journal article" date="2007" name="Nat. Biotechnol.">
        <title>Genome sequence and identification of candidate vaccine antigens from the animal pathogen Dichelobacter nodosus.</title>
        <authorList>
            <person name="Myers G.S."/>
            <person name="Parker D."/>
            <person name="Al-Hasani K."/>
            <person name="Kennan R.M."/>
            <person name="Seemann T."/>
            <person name="Ren Q."/>
            <person name="Badger J.H."/>
            <person name="Selengut J.D."/>
            <person name="Deboy R.T."/>
            <person name="Tettelin H."/>
            <person name="Boyce J.D."/>
            <person name="McCarl V.P."/>
            <person name="Han X."/>
            <person name="Nelson W.C."/>
            <person name="Madupu R."/>
            <person name="Mohamoud Y."/>
            <person name="Holley T."/>
            <person name="Fedorova N."/>
            <person name="Khouri H."/>
            <person name="Bottomley S.P."/>
            <person name="Whittington R.J."/>
            <person name="Adler B."/>
            <person name="Songer J.G."/>
            <person name="Rood J.I."/>
            <person name="Paulsen I.T."/>
        </authorList>
    </citation>
    <scope>NUCLEOTIDE SEQUENCE [LARGE SCALE GENOMIC DNA]</scope>
    <source>
        <strain evidence="1 2">VCS1703A</strain>
    </source>
</reference>
<dbReference type="CDD" id="cd06150">
    <property type="entry name" value="YjgF_YER057c_UK114_like_2"/>
    <property type="match status" value="1"/>
</dbReference>
<dbReference type="STRING" id="246195.DNO_1331"/>
<dbReference type="Pfam" id="PF01042">
    <property type="entry name" value="Ribonuc_L-PSP"/>
    <property type="match status" value="1"/>
</dbReference>
<gene>
    <name evidence="1" type="ordered locus">DNO_1331</name>
</gene>
<organism evidence="1 2">
    <name type="scientific">Dichelobacter nodosus (strain VCS1703A)</name>
    <dbReference type="NCBI Taxonomy" id="246195"/>
    <lineage>
        <taxon>Bacteria</taxon>
        <taxon>Pseudomonadati</taxon>
        <taxon>Pseudomonadota</taxon>
        <taxon>Gammaproteobacteria</taxon>
        <taxon>Cardiobacteriales</taxon>
        <taxon>Cardiobacteriaceae</taxon>
        <taxon>Dichelobacter</taxon>
    </lineage>
</organism>
<dbReference type="SUPFAM" id="SSF55298">
    <property type="entry name" value="YjgF-like"/>
    <property type="match status" value="1"/>
</dbReference>
<evidence type="ECO:0000313" key="1">
    <source>
        <dbReference type="EMBL" id="ABQ13552.1"/>
    </source>
</evidence>
<dbReference type="KEGG" id="dno:DNO_1331"/>
<dbReference type="EMBL" id="CP000513">
    <property type="protein sequence ID" value="ABQ13552.1"/>
    <property type="molecule type" value="Genomic_DNA"/>
</dbReference>
<dbReference type="HOGENOM" id="CLU_100715_6_1_6"/>
<dbReference type="eggNOG" id="COG0251">
    <property type="taxonomic scope" value="Bacteria"/>
</dbReference>
<accession>A5EX28</accession>
<dbReference type="PANTHER" id="PTHR47328">
    <property type="match status" value="1"/>
</dbReference>
<dbReference type="Gene3D" id="3.30.1330.40">
    <property type="entry name" value="RutC-like"/>
    <property type="match status" value="1"/>
</dbReference>
<dbReference type="InterPro" id="IPR035959">
    <property type="entry name" value="RutC-like_sf"/>
</dbReference>